<dbReference type="Proteomes" id="UP000275777">
    <property type="component" value="Chromosome"/>
</dbReference>
<accession>A0A3S4IYA4</accession>
<feature type="compositionally biased region" description="Low complexity" evidence="1">
    <location>
        <begin position="32"/>
        <end position="45"/>
    </location>
</feature>
<evidence type="ECO:0000256" key="1">
    <source>
        <dbReference type="SAM" id="MobiDB-lite"/>
    </source>
</evidence>
<evidence type="ECO:0000313" key="3">
    <source>
        <dbReference type="Proteomes" id="UP000275777"/>
    </source>
</evidence>
<dbReference type="AlphaFoldDB" id="A0A3S4IYA4"/>
<gene>
    <name evidence="2" type="ORF">NCTC9695_01628</name>
</gene>
<sequence length="91" mass="9198">MSISSVAGGYSSYGFSMHGANCQCPACQALRSQAAPVSDASSSPPQTANAIPSAAAGDKTGNDAQARARPTTREPRGKPGPPRPKRQTASP</sequence>
<reference evidence="2 3" key="1">
    <citation type="submission" date="2018-12" db="EMBL/GenBank/DDBJ databases">
        <authorList>
            <consortium name="Pathogen Informatics"/>
        </authorList>
    </citation>
    <scope>NUCLEOTIDE SEQUENCE [LARGE SCALE GENOMIC DNA]</scope>
    <source>
        <strain evidence="2 3">NCTC9695</strain>
    </source>
</reference>
<proteinExistence type="predicted"/>
<protein>
    <submittedName>
        <fullName evidence="2">Uncharacterized protein</fullName>
    </submittedName>
</protein>
<name>A0A3S4IYA4_CHRVL</name>
<dbReference type="EMBL" id="LR134182">
    <property type="protein sequence ID" value="VEB41209.1"/>
    <property type="molecule type" value="Genomic_DNA"/>
</dbReference>
<organism evidence="2 3">
    <name type="scientific">Chromobacterium violaceum</name>
    <dbReference type="NCBI Taxonomy" id="536"/>
    <lineage>
        <taxon>Bacteria</taxon>
        <taxon>Pseudomonadati</taxon>
        <taxon>Pseudomonadota</taxon>
        <taxon>Betaproteobacteria</taxon>
        <taxon>Neisseriales</taxon>
        <taxon>Chromobacteriaceae</taxon>
        <taxon>Chromobacterium</taxon>
    </lineage>
</organism>
<evidence type="ECO:0000313" key="2">
    <source>
        <dbReference type="EMBL" id="VEB41209.1"/>
    </source>
</evidence>
<feature type="region of interest" description="Disordered" evidence="1">
    <location>
        <begin position="31"/>
        <end position="91"/>
    </location>
</feature>